<dbReference type="AlphaFoldDB" id="A0AAW5BQ84"/>
<proteinExistence type="predicted"/>
<dbReference type="Gene3D" id="1.25.40.390">
    <property type="match status" value="1"/>
</dbReference>
<evidence type="ECO:0000313" key="1">
    <source>
        <dbReference type="EMBL" id="MCG4689542.1"/>
    </source>
</evidence>
<sequence>MEDFRKELILQKRIEFWGEGIIYWDYKRLELSVTRGYSGTNCPVGYRMNSKEGYCCPWFNLFFSKFESINNQSIILNPDPSAIVEDWTE</sequence>
<dbReference type="Proteomes" id="UP001200843">
    <property type="component" value="Unassembled WGS sequence"/>
</dbReference>
<dbReference type="SUPFAM" id="SSF48452">
    <property type="entry name" value="TPR-like"/>
    <property type="match status" value="1"/>
</dbReference>
<comment type="caution">
    <text evidence="1">The sequence shown here is derived from an EMBL/GenBank/DDBJ whole genome shotgun (WGS) entry which is preliminary data.</text>
</comment>
<protein>
    <submittedName>
        <fullName evidence="1">Uncharacterized protein</fullName>
    </submittedName>
</protein>
<name>A0AAW5BQ84_PHOVU</name>
<organism evidence="1 2">
    <name type="scientific">Phocaeicola vulgatus</name>
    <name type="common">Bacteroides vulgatus</name>
    <dbReference type="NCBI Taxonomy" id="821"/>
    <lineage>
        <taxon>Bacteria</taxon>
        <taxon>Pseudomonadati</taxon>
        <taxon>Bacteroidota</taxon>
        <taxon>Bacteroidia</taxon>
        <taxon>Bacteroidales</taxon>
        <taxon>Bacteroidaceae</taxon>
        <taxon>Phocaeicola</taxon>
    </lineage>
</organism>
<evidence type="ECO:0000313" key="2">
    <source>
        <dbReference type="Proteomes" id="UP001200843"/>
    </source>
</evidence>
<dbReference type="RefSeq" id="WP_226890752.1">
    <property type="nucleotide sequence ID" value="NZ_AP025232.1"/>
</dbReference>
<gene>
    <name evidence="1" type="ORF">L0N01_13095</name>
</gene>
<accession>A0AAW5BQ84</accession>
<dbReference type="EMBL" id="JAKNGO010000030">
    <property type="protein sequence ID" value="MCG4689542.1"/>
    <property type="molecule type" value="Genomic_DNA"/>
</dbReference>
<dbReference type="InterPro" id="IPR011990">
    <property type="entry name" value="TPR-like_helical_dom_sf"/>
</dbReference>
<reference evidence="1" key="1">
    <citation type="submission" date="2022-01" db="EMBL/GenBank/DDBJ databases">
        <title>Collection of gut derived symbiotic bacterial strains cultured from healthy donors.</title>
        <authorList>
            <person name="Lin H."/>
            <person name="Kohout C."/>
            <person name="Waligurski E."/>
            <person name="Pamer E.G."/>
        </authorList>
    </citation>
    <scope>NUCLEOTIDE SEQUENCE</scope>
    <source>
        <strain evidence="1">DFI.6.72</strain>
    </source>
</reference>